<dbReference type="Proteomes" id="UP000734854">
    <property type="component" value="Unassembled WGS sequence"/>
</dbReference>
<keyword evidence="1" id="KW-0812">Transmembrane</keyword>
<accession>A0A8J5H5Q1</accession>
<sequence>MVVAMPAIPSYRHHCASTIESLFLCRHLGSGHEERSLHPIADKTPPLPPSSPSASVAAFAVPSSKTTPLWRRCRSKVQVRLNAVATFIGIVGLTIAAGVLVVLLVWYPSGSVINRFYRYSSESALSHEPPVSFTASIGFSVANIHNGFEPVQ</sequence>
<name>A0A8J5H5Q1_ZINOF</name>
<organism evidence="2 3">
    <name type="scientific">Zingiber officinale</name>
    <name type="common">Ginger</name>
    <name type="synonym">Amomum zingiber</name>
    <dbReference type="NCBI Taxonomy" id="94328"/>
    <lineage>
        <taxon>Eukaryota</taxon>
        <taxon>Viridiplantae</taxon>
        <taxon>Streptophyta</taxon>
        <taxon>Embryophyta</taxon>
        <taxon>Tracheophyta</taxon>
        <taxon>Spermatophyta</taxon>
        <taxon>Magnoliopsida</taxon>
        <taxon>Liliopsida</taxon>
        <taxon>Zingiberales</taxon>
        <taxon>Zingiberaceae</taxon>
        <taxon>Zingiber</taxon>
    </lineage>
</organism>
<keyword evidence="3" id="KW-1185">Reference proteome</keyword>
<protein>
    <submittedName>
        <fullName evidence="2">Uncharacterized protein</fullName>
    </submittedName>
</protein>
<proteinExistence type="predicted"/>
<evidence type="ECO:0000313" key="3">
    <source>
        <dbReference type="Proteomes" id="UP000734854"/>
    </source>
</evidence>
<comment type="caution">
    <text evidence="2">The sequence shown here is derived from an EMBL/GenBank/DDBJ whole genome shotgun (WGS) entry which is preliminary data.</text>
</comment>
<evidence type="ECO:0000256" key="1">
    <source>
        <dbReference type="SAM" id="Phobius"/>
    </source>
</evidence>
<dbReference type="AlphaFoldDB" id="A0A8J5H5Q1"/>
<gene>
    <name evidence="2" type="ORF">ZIOFF_017900</name>
</gene>
<reference evidence="2 3" key="1">
    <citation type="submission" date="2020-08" db="EMBL/GenBank/DDBJ databases">
        <title>Plant Genome Project.</title>
        <authorList>
            <person name="Zhang R.-G."/>
        </authorList>
    </citation>
    <scope>NUCLEOTIDE SEQUENCE [LARGE SCALE GENOMIC DNA]</scope>
    <source>
        <tissue evidence="2">Rhizome</tissue>
    </source>
</reference>
<evidence type="ECO:0000313" key="2">
    <source>
        <dbReference type="EMBL" id="KAG6520839.1"/>
    </source>
</evidence>
<keyword evidence="1" id="KW-1133">Transmembrane helix</keyword>
<feature type="transmembrane region" description="Helical" evidence="1">
    <location>
        <begin position="81"/>
        <end position="107"/>
    </location>
</feature>
<dbReference type="EMBL" id="JACMSC010000005">
    <property type="protein sequence ID" value="KAG6520839.1"/>
    <property type="molecule type" value="Genomic_DNA"/>
</dbReference>
<keyword evidence="1" id="KW-0472">Membrane</keyword>